<comment type="function">
    <text evidence="7">Catalyzes the specific phosphorylation of the 3-hydroxyl group of shikimic acid using ATP as a cosubstrate.</text>
</comment>
<dbReference type="GO" id="GO:0005829">
    <property type="term" value="C:cytosol"/>
    <property type="evidence" value="ECO:0007669"/>
    <property type="project" value="TreeGrafter"/>
</dbReference>
<keyword evidence="5 7" id="KW-0067">ATP-binding</keyword>
<comment type="catalytic activity">
    <reaction evidence="7">
        <text>shikimate + ATP = 3-phosphoshikimate + ADP + H(+)</text>
        <dbReference type="Rhea" id="RHEA:13121"/>
        <dbReference type="ChEBI" id="CHEBI:15378"/>
        <dbReference type="ChEBI" id="CHEBI:30616"/>
        <dbReference type="ChEBI" id="CHEBI:36208"/>
        <dbReference type="ChEBI" id="CHEBI:145989"/>
        <dbReference type="ChEBI" id="CHEBI:456216"/>
        <dbReference type="EC" id="2.7.1.71"/>
    </reaction>
</comment>
<sequence>MISEMLCEVNFKKINKIYKEQFMKDGKSIVLIGMPGVGKSTIGVILAKEIGYQFLDADLLIQEQEGMLLKDIIATKGHDGFLAVENQVNREVNAKHSVIATGGSAVYCEEAMLHYKDTCQIIYLRCPYEILSKRLGDLKGRGVALKDGQTLLDLFEERSVLYEKYADLIIDEGDKGIEETLEILKEKLS</sequence>
<keyword evidence="6 7" id="KW-0057">Aromatic amino acid biosynthesis</keyword>
<gene>
    <name evidence="7 8" type="primary">aroK</name>
    <name evidence="8" type="ORF">EUBHAL_00251</name>
</gene>
<dbReference type="eggNOG" id="COG0703">
    <property type="taxonomic scope" value="Bacteria"/>
</dbReference>
<name>C0ES81_9FIRM</name>
<dbReference type="InterPro" id="IPR027417">
    <property type="entry name" value="P-loop_NTPase"/>
</dbReference>
<feature type="binding site" evidence="7">
    <location>
        <position position="58"/>
    </location>
    <ligand>
        <name>substrate</name>
    </ligand>
</feature>
<dbReference type="SUPFAM" id="SSF52540">
    <property type="entry name" value="P-loop containing nucleoside triphosphate hydrolases"/>
    <property type="match status" value="1"/>
</dbReference>
<comment type="caution">
    <text evidence="8">The sequence shown here is derived from an EMBL/GenBank/DDBJ whole genome shotgun (WGS) entry which is preliminary data.</text>
</comment>
<evidence type="ECO:0000313" key="9">
    <source>
        <dbReference type="Proteomes" id="UP000003174"/>
    </source>
</evidence>
<dbReference type="GO" id="GO:0005524">
    <property type="term" value="F:ATP binding"/>
    <property type="evidence" value="ECO:0007669"/>
    <property type="project" value="UniProtKB-UniRule"/>
</dbReference>
<dbReference type="GO" id="GO:0009073">
    <property type="term" value="P:aromatic amino acid family biosynthetic process"/>
    <property type="evidence" value="ECO:0007669"/>
    <property type="project" value="UniProtKB-KW"/>
</dbReference>
<dbReference type="HAMAP" id="MF_00109">
    <property type="entry name" value="Shikimate_kinase"/>
    <property type="match status" value="1"/>
</dbReference>
<dbReference type="UniPathway" id="UPA00053">
    <property type="reaction ID" value="UER00088"/>
</dbReference>
<evidence type="ECO:0000256" key="4">
    <source>
        <dbReference type="ARBA" id="ARBA00022777"/>
    </source>
</evidence>
<evidence type="ECO:0000256" key="3">
    <source>
        <dbReference type="ARBA" id="ARBA00022741"/>
    </source>
</evidence>
<feature type="binding site" evidence="7">
    <location>
        <position position="158"/>
    </location>
    <ligand>
        <name>substrate</name>
    </ligand>
</feature>
<keyword evidence="1 7" id="KW-0028">Amino-acid biosynthesis</keyword>
<evidence type="ECO:0000256" key="6">
    <source>
        <dbReference type="ARBA" id="ARBA00023141"/>
    </source>
</evidence>
<dbReference type="GO" id="GO:0008652">
    <property type="term" value="P:amino acid biosynthetic process"/>
    <property type="evidence" value="ECO:0007669"/>
    <property type="project" value="UniProtKB-KW"/>
</dbReference>
<keyword evidence="7" id="KW-0479">Metal-binding</keyword>
<keyword evidence="3 7" id="KW-0547">Nucleotide-binding</keyword>
<dbReference type="PANTHER" id="PTHR21087:SF16">
    <property type="entry name" value="SHIKIMATE KINASE 1, CHLOROPLASTIC"/>
    <property type="match status" value="1"/>
</dbReference>
<dbReference type="GO" id="GO:0004765">
    <property type="term" value="F:shikimate kinase activity"/>
    <property type="evidence" value="ECO:0007669"/>
    <property type="project" value="UniProtKB-UniRule"/>
</dbReference>
<evidence type="ECO:0000256" key="5">
    <source>
        <dbReference type="ARBA" id="ARBA00022840"/>
    </source>
</evidence>
<dbReference type="InterPro" id="IPR031322">
    <property type="entry name" value="Shikimate/glucono_kinase"/>
</dbReference>
<feature type="binding site" evidence="7">
    <location>
        <position position="141"/>
    </location>
    <ligand>
        <name>ATP</name>
        <dbReference type="ChEBI" id="CHEBI:30616"/>
    </ligand>
</feature>
<organism evidence="8 9">
    <name type="scientific">Anaerobutyricum hallii DSM 3353</name>
    <dbReference type="NCBI Taxonomy" id="411469"/>
    <lineage>
        <taxon>Bacteria</taxon>
        <taxon>Bacillati</taxon>
        <taxon>Bacillota</taxon>
        <taxon>Clostridia</taxon>
        <taxon>Lachnospirales</taxon>
        <taxon>Lachnospiraceae</taxon>
        <taxon>Anaerobutyricum</taxon>
    </lineage>
</organism>
<dbReference type="EC" id="2.7.1.71" evidence="7"/>
<keyword evidence="7" id="KW-0963">Cytoplasm</keyword>
<comment type="subunit">
    <text evidence="7">Monomer.</text>
</comment>
<evidence type="ECO:0000256" key="1">
    <source>
        <dbReference type="ARBA" id="ARBA00022605"/>
    </source>
</evidence>
<feature type="binding site" evidence="7">
    <location>
        <position position="40"/>
    </location>
    <ligand>
        <name>Mg(2+)</name>
        <dbReference type="ChEBI" id="CHEBI:18420"/>
    </ligand>
</feature>
<dbReference type="GO" id="GO:0009423">
    <property type="term" value="P:chorismate biosynthetic process"/>
    <property type="evidence" value="ECO:0007669"/>
    <property type="project" value="UniProtKB-UniRule"/>
</dbReference>
<protein>
    <recommendedName>
        <fullName evidence="7">Shikimate kinase</fullName>
        <shortName evidence="7">SK</shortName>
        <ecNumber evidence="7">2.7.1.71</ecNumber>
    </recommendedName>
</protein>
<comment type="subcellular location">
    <subcellularLocation>
        <location evidence="7">Cytoplasm</location>
    </subcellularLocation>
</comment>
<dbReference type="Proteomes" id="UP000003174">
    <property type="component" value="Unassembled WGS sequence"/>
</dbReference>
<proteinExistence type="inferred from homology"/>
<comment type="caution">
    <text evidence="7">Lacks conserved residue(s) required for the propagation of feature annotation.</text>
</comment>
<dbReference type="EMBL" id="ACEP01000015">
    <property type="protein sequence ID" value="EEG37872.1"/>
    <property type="molecule type" value="Genomic_DNA"/>
</dbReference>
<keyword evidence="7" id="KW-0460">Magnesium</keyword>
<keyword evidence="2 7" id="KW-0808">Transferase</keyword>
<reference evidence="8 9" key="2">
    <citation type="submission" date="2009-02" db="EMBL/GenBank/DDBJ databases">
        <title>Draft genome sequence of Eubacterium hallii (DSM 3353).</title>
        <authorList>
            <person name="Sudarsanam P."/>
            <person name="Ley R."/>
            <person name="Guruge J."/>
            <person name="Turnbaugh P.J."/>
            <person name="Mahowald M."/>
            <person name="Liep D."/>
            <person name="Gordon J."/>
        </authorList>
    </citation>
    <scope>NUCLEOTIDE SEQUENCE [LARGE SCALE GENOMIC DNA]</scope>
    <source>
        <strain evidence="8 9">DSM 3353</strain>
    </source>
</reference>
<dbReference type="Gene3D" id="3.40.50.300">
    <property type="entry name" value="P-loop containing nucleotide triphosphate hydrolases"/>
    <property type="match status" value="1"/>
</dbReference>
<feature type="binding site" evidence="7">
    <location>
        <position position="103"/>
    </location>
    <ligand>
        <name>substrate</name>
    </ligand>
</feature>
<evidence type="ECO:0000256" key="7">
    <source>
        <dbReference type="HAMAP-Rule" id="MF_00109"/>
    </source>
</evidence>
<dbReference type="Pfam" id="PF01202">
    <property type="entry name" value="SKI"/>
    <property type="match status" value="1"/>
</dbReference>
<comment type="pathway">
    <text evidence="7">Metabolic intermediate biosynthesis; chorismate biosynthesis; chorismate from D-erythrose 4-phosphate and phosphoenolpyruvate: step 5/7.</text>
</comment>
<evidence type="ECO:0000313" key="8">
    <source>
        <dbReference type="EMBL" id="EEG37872.1"/>
    </source>
</evidence>
<dbReference type="GO" id="GO:0000287">
    <property type="term" value="F:magnesium ion binding"/>
    <property type="evidence" value="ECO:0007669"/>
    <property type="project" value="UniProtKB-UniRule"/>
</dbReference>
<feature type="binding site" evidence="7">
    <location>
        <begin position="36"/>
        <end position="41"/>
    </location>
    <ligand>
        <name>ATP</name>
        <dbReference type="ChEBI" id="CHEBI:30616"/>
    </ligand>
</feature>
<accession>C0ES81</accession>
<comment type="similarity">
    <text evidence="7">Belongs to the shikimate kinase family.</text>
</comment>
<dbReference type="PRINTS" id="PR01100">
    <property type="entry name" value="SHIKIMTKNASE"/>
</dbReference>
<dbReference type="CDD" id="cd00464">
    <property type="entry name" value="SK"/>
    <property type="match status" value="1"/>
</dbReference>
<evidence type="ECO:0000256" key="2">
    <source>
        <dbReference type="ARBA" id="ARBA00022679"/>
    </source>
</evidence>
<dbReference type="PANTHER" id="PTHR21087">
    <property type="entry name" value="SHIKIMATE KINASE"/>
    <property type="match status" value="1"/>
</dbReference>
<dbReference type="AlphaFoldDB" id="C0ES81"/>
<reference evidence="8 9" key="1">
    <citation type="submission" date="2009-01" db="EMBL/GenBank/DDBJ databases">
        <authorList>
            <person name="Fulton L."/>
            <person name="Clifton S."/>
            <person name="Fulton B."/>
            <person name="Xu J."/>
            <person name="Minx P."/>
            <person name="Pepin K.H."/>
            <person name="Johnson M."/>
            <person name="Bhonagiri V."/>
            <person name="Nash W.E."/>
            <person name="Mardis E.R."/>
            <person name="Wilson R.K."/>
        </authorList>
    </citation>
    <scope>NUCLEOTIDE SEQUENCE [LARGE SCALE GENOMIC DNA]</scope>
    <source>
        <strain evidence="8 9">DSM 3353</strain>
    </source>
</reference>
<keyword evidence="4 7" id="KW-0418">Kinase</keyword>
<dbReference type="InterPro" id="IPR000623">
    <property type="entry name" value="Shikimate_kinase/TSH1"/>
</dbReference>
<comment type="cofactor">
    <cofactor evidence="7">
        <name>Mg(2+)</name>
        <dbReference type="ChEBI" id="CHEBI:18420"/>
    </cofactor>
    <text evidence="7">Binds 1 Mg(2+) ion per subunit.</text>
</comment>